<protein>
    <recommendedName>
        <fullName evidence="2">SbsA Ig-like domain-containing protein</fullName>
    </recommendedName>
</protein>
<gene>
    <name evidence="3" type="ORF">METZ01_LOCUS509478</name>
</gene>
<proteinExistence type="predicted"/>
<feature type="non-terminal residue" evidence="3">
    <location>
        <position position="230"/>
    </location>
</feature>
<evidence type="ECO:0000313" key="3">
    <source>
        <dbReference type="EMBL" id="SVE56624.1"/>
    </source>
</evidence>
<reference evidence="3" key="1">
    <citation type="submission" date="2018-05" db="EMBL/GenBank/DDBJ databases">
        <authorList>
            <person name="Lanie J.A."/>
            <person name="Ng W.-L."/>
            <person name="Kazmierczak K.M."/>
            <person name="Andrzejewski T.M."/>
            <person name="Davidsen T.M."/>
            <person name="Wayne K.J."/>
            <person name="Tettelin H."/>
            <person name="Glass J.I."/>
            <person name="Rusch D."/>
            <person name="Podicherti R."/>
            <person name="Tsui H.-C.T."/>
            <person name="Winkler M.E."/>
        </authorList>
    </citation>
    <scope>NUCLEOTIDE SEQUENCE</scope>
</reference>
<evidence type="ECO:0000259" key="2">
    <source>
        <dbReference type="Pfam" id="PF13205"/>
    </source>
</evidence>
<dbReference type="Gene3D" id="2.60.40.1220">
    <property type="match status" value="2"/>
</dbReference>
<feature type="non-terminal residue" evidence="3">
    <location>
        <position position="1"/>
    </location>
</feature>
<feature type="domain" description="SbsA Ig-like" evidence="2">
    <location>
        <begin position="1"/>
        <end position="103"/>
    </location>
</feature>
<dbReference type="AlphaFoldDB" id="A0A383EJ34"/>
<feature type="domain" description="SbsA Ig-like" evidence="2">
    <location>
        <begin position="109"/>
        <end position="220"/>
    </location>
</feature>
<sequence length="230" mass="22915">SPYDGSIGVGAGSNIVLTFSENIAIGTGNIIIKKTSDNSTVETINVTAVANVSISGNQVVINPTSALANSTGYYIQLASGVLTDAAGNAYAGISNATDLNFTTAAAGETTAPTVSTYSPADNATGVGTADNIVLTFSEPVFAQAGQYLVIKLASNNTTVETIAVDSGMVSVNGNTVTINPSVTLNASTAYYIGIQGGAFADSAGNVYAGIADNTTFNFTTGAAADTQAPA</sequence>
<dbReference type="EMBL" id="UINC01226225">
    <property type="protein sequence ID" value="SVE56624.1"/>
    <property type="molecule type" value="Genomic_DNA"/>
</dbReference>
<dbReference type="InterPro" id="IPR032812">
    <property type="entry name" value="SbsA_Ig"/>
</dbReference>
<dbReference type="InterPro" id="IPR014755">
    <property type="entry name" value="Cu-Rt/internalin_Ig-like"/>
</dbReference>
<organism evidence="3">
    <name type="scientific">marine metagenome</name>
    <dbReference type="NCBI Taxonomy" id="408172"/>
    <lineage>
        <taxon>unclassified sequences</taxon>
        <taxon>metagenomes</taxon>
        <taxon>ecological metagenomes</taxon>
    </lineage>
</organism>
<accession>A0A383EJ34</accession>
<name>A0A383EJ34_9ZZZZ</name>
<evidence type="ECO:0000256" key="1">
    <source>
        <dbReference type="ARBA" id="ARBA00022729"/>
    </source>
</evidence>
<dbReference type="Pfam" id="PF13205">
    <property type="entry name" value="Big_5"/>
    <property type="match status" value="2"/>
</dbReference>
<keyword evidence="1" id="KW-0732">Signal</keyword>